<reference evidence="1" key="1">
    <citation type="journal article" date="2014" name="Int. J. Syst. Evol. Microbiol.">
        <title>Complete genome sequence of Corynebacterium casei LMG S-19264T (=DSM 44701T), isolated from a smear-ripened cheese.</title>
        <authorList>
            <consortium name="US DOE Joint Genome Institute (JGI-PGF)"/>
            <person name="Walter F."/>
            <person name="Albersmeier A."/>
            <person name="Kalinowski J."/>
            <person name="Ruckert C."/>
        </authorList>
    </citation>
    <scope>NUCLEOTIDE SEQUENCE</scope>
    <source>
        <strain evidence="1">CGMCC 1.12153</strain>
    </source>
</reference>
<name>A0A917B6J2_HALAA</name>
<dbReference type="NCBIfam" id="TIGR01409">
    <property type="entry name" value="TAT_signal_seq"/>
    <property type="match status" value="1"/>
</dbReference>
<evidence type="ECO:0000313" key="1">
    <source>
        <dbReference type="EMBL" id="GGF27586.1"/>
    </source>
</evidence>
<dbReference type="EMBL" id="BMEL01000003">
    <property type="protein sequence ID" value="GGF27586.1"/>
    <property type="molecule type" value="Genomic_DNA"/>
</dbReference>
<comment type="caution">
    <text evidence="1">The sequence shown here is derived from an EMBL/GenBank/DDBJ whole genome shotgun (WGS) entry which is preliminary data.</text>
</comment>
<dbReference type="PROSITE" id="PS51318">
    <property type="entry name" value="TAT"/>
    <property type="match status" value="1"/>
</dbReference>
<proteinExistence type="predicted"/>
<evidence type="ECO:0008006" key="3">
    <source>
        <dbReference type="Google" id="ProtNLM"/>
    </source>
</evidence>
<dbReference type="InterPro" id="IPR019546">
    <property type="entry name" value="TAT_signal_bac_arc"/>
</dbReference>
<organism evidence="1 2">
    <name type="scientific">Halobacillus andaensis</name>
    <dbReference type="NCBI Taxonomy" id="1176239"/>
    <lineage>
        <taxon>Bacteria</taxon>
        <taxon>Bacillati</taxon>
        <taxon>Bacillota</taxon>
        <taxon>Bacilli</taxon>
        <taxon>Bacillales</taxon>
        <taxon>Bacillaceae</taxon>
        <taxon>Halobacillus</taxon>
    </lineage>
</organism>
<dbReference type="InterPro" id="IPR006311">
    <property type="entry name" value="TAT_signal"/>
</dbReference>
<accession>A0A917B6J2</accession>
<dbReference type="Proteomes" id="UP000660110">
    <property type="component" value="Unassembled WGS sequence"/>
</dbReference>
<dbReference type="RefSeq" id="WP_229735355.1">
    <property type="nucleotide sequence ID" value="NZ_BMEL01000003.1"/>
</dbReference>
<reference evidence="1" key="2">
    <citation type="submission" date="2020-09" db="EMBL/GenBank/DDBJ databases">
        <authorList>
            <person name="Sun Q."/>
            <person name="Zhou Y."/>
        </authorList>
    </citation>
    <scope>NUCLEOTIDE SEQUENCE</scope>
    <source>
        <strain evidence="1">CGMCC 1.12153</strain>
    </source>
</reference>
<evidence type="ECO:0000313" key="2">
    <source>
        <dbReference type="Proteomes" id="UP000660110"/>
    </source>
</evidence>
<dbReference type="Pfam" id="PF10518">
    <property type="entry name" value="TAT_signal"/>
    <property type="match status" value="1"/>
</dbReference>
<sequence length="165" mass="17606">MNKNNMNRRDFLKAGGVSTAALALSTTGLFSFSESKALASPNKSKGIIGGYGPLVKDPGGILDLPRGFQYRIISEEGDSLSDGRPIPEKFDGMAAFPGSNNSTILVRNHELEGNTKYPVIGKNPYRKEHTGGTTTLVVGSDRKIQKEYVSSSGTICNAMGHVVDV</sequence>
<dbReference type="AlphaFoldDB" id="A0A917B6J2"/>
<dbReference type="InterPro" id="IPR008557">
    <property type="entry name" value="PhoX"/>
</dbReference>
<dbReference type="Pfam" id="PF05787">
    <property type="entry name" value="PhoX"/>
    <property type="match status" value="1"/>
</dbReference>
<protein>
    <recommendedName>
        <fullName evidence="3">Twin-arginine translocation signal domain-containing protein</fullName>
    </recommendedName>
</protein>
<keyword evidence="2" id="KW-1185">Reference proteome</keyword>
<gene>
    <name evidence="1" type="ORF">GCM10010954_28340</name>
</gene>